<evidence type="ECO:0000256" key="3">
    <source>
        <dbReference type="ARBA" id="ARBA00012865"/>
    </source>
</evidence>
<dbReference type="GeneID" id="93204391"/>
<dbReference type="PROSITE" id="PS51257">
    <property type="entry name" value="PROKAR_LIPOPROTEIN"/>
    <property type="match status" value="1"/>
</dbReference>
<evidence type="ECO:0000259" key="7">
    <source>
        <dbReference type="Pfam" id="PF13354"/>
    </source>
</evidence>
<dbReference type="InterPro" id="IPR023650">
    <property type="entry name" value="Beta-lactam_class-A_AS"/>
</dbReference>
<evidence type="ECO:0000256" key="5">
    <source>
        <dbReference type="ARBA" id="ARBA00023251"/>
    </source>
</evidence>
<comment type="catalytic activity">
    <reaction evidence="1 6">
        <text>a beta-lactam + H2O = a substituted beta-amino acid</text>
        <dbReference type="Rhea" id="RHEA:20401"/>
        <dbReference type="ChEBI" id="CHEBI:15377"/>
        <dbReference type="ChEBI" id="CHEBI:35627"/>
        <dbReference type="ChEBI" id="CHEBI:140347"/>
        <dbReference type="EC" id="3.5.2.6"/>
    </reaction>
</comment>
<protein>
    <recommendedName>
        <fullName evidence="3 6">Beta-lactamase</fullName>
        <ecNumber evidence="3 6">3.5.2.6</ecNumber>
    </recommendedName>
</protein>
<dbReference type="KEGG" id="bbh:BN112_1468"/>
<evidence type="ECO:0000313" key="8">
    <source>
        <dbReference type="EMBL" id="CCJ53385.1"/>
    </source>
</evidence>
<dbReference type="OrthoDB" id="9784149at2"/>
<name>A0A0C6P426_BORBO</name>
<dbReference type="EMBL" id="HE965806">
    <property type="protein sequence ID" value="CCJ53385.1"/>
    <property type="molecule type" value="Genomic_DNA"/>
</dbReference>
<dbReference type="InterPro" id="IPR000871">
    <property type="entry name" value="Beta-lactam_class-A"/>
</dbReference>
<dbReference type="Gene3D" id="3.40.710.10">
    <property type="entry name" value="DD-peptidase/beta-lactamase superfamily"/>
    <property type="match status" value="1"/>
</dbReference>
<evidence type="ECO:0000256" key="4">
    <source>
        <dbReference type="ARBA" id="ARBA00022801"/>
    </source>
</evidence>
<dbReference type="RefSeq" id="WP_010926363.1">
    <property type="nucleotide sequence ID" value="NC_019382.1"/>
</dbReference>
<dbReference type="NCBIfam" id="NF033103">
    <property type="entry name" value="bla_class_A"/>
    <property type="match status" value="1"/>
</dbReference>
<dbReference type="GO" id="GO:0030655">
    <property type="term" value="P:beta-lactam antibiotic catabolic process"/>
    <property type="evidence" value="ECO:0007669"/>
    <property type="project" value="InterPro"/>
</dbReference>
<organism evidence="8 9">
    <name type="scientific">Bordetella bronchiseptica 253</name>
    <dbReference type="NCBI Taxonomy" id="568707"/>
    <lineage>
        <taxon>Bacteria</taxon>
        <taxon>Pseudomonadati</taxon>
        <taxon>Pseudomonadota</taxon>
        <taxon>Betaproteobacteria</taxon>
        <taxon>Burkholderiales</taxon>
        <taxon>Alcaligenaceae</taxon>
        <taxon>Bordetella</taxon>
    </lineage>
</organism>
<evidence type="ECO:0000256" key="2">
    <source>
        <dbReference type="ARBA" id="ARBA00009009"/>
    </source>
</evidence>
<dbReference type="AlphaFoldDB" id="A0A0C6P426"/>
<evidence type="ECO:0000256" key="1">
    <source>
        <dbReference type="ARBA" id="ARBA00001526"/>
    </source>
</evidence>
<dbReference type="GO" id="GO:0008800">
    <property type="term" value="F:beta-lactamase activity"/>
    <property type="evidence" value="ECO:0007669"/>
    <property type="project" value="UniProtKB-UniRule"/>
</dbReference>
<dbReference type="PROSITE" id="PS00146">
    <property type="entry name" value="BETA_LACTAMASE_A"/>
    <property type="match status" value="1"/>
</dbReference>
<reference evidence="8 9" key="1">
    <citation type="journal article" date="2012" name="BMC Genomics">
        <title>Comparative genomics of the classical Bordetella subspecies: the evolution and exchange of virulence-associated diversity amongst closely related pathogens.</title>
        <authorList>
            <person name="Park J."/>
            <person name="Zhang Y."/>
            <person name="Buboltz A.M."/>
            <person name="Zhang X."/>
            <person name="Schuster S.C."/>
            <person name="Ahuja U."/>
            <person name="Liu M."/>
            <person name="Miller J.F."/>
            <person name="Sebaihia M."/>
            <person name="Bentley S.D."/>
            <person name="Parkhill J."/>
            <person name="Harvill E.T."/>
        </authorList>
    </citation>
    <scope>NUCLEOTIDE SEQUENCE [LARGE SCALE GENOMIC DNA]</scope>
    <source>
        <strain evidence="8 9">253</strain>
    </source>
</reference>
<keyword evidence="5 6" id="KW-0046">Antibiotic resistance</keyword>
<dbReference type="SUPFAM" id="SSF56601">
    <property type="entry name" value="beta-lactamase/transpeptidase-like"/>
    <property type="match status" value="1"/>
</dbReference>
<comment type="similarity">
    <text evidence="2 6">Belongs to the class-A beta-lactamase family.</text>
</comment>
<dbReference type="PRINTS" id="PR00118">
    <property type="entry name" value="BLACTAMASEA"/>
</dbReference>
<dbReference type="PANTHER" id="PTHR35333:SF3">
    <property type="entry name" value="BETA-LACTAMASE-TYPE TRANSPEPTIDASE FOLD CONTAINING PROTEIN"/>
    <property type="match status" value="1"/>
</dbReference>
<evidence type="ECO:0000313" key="9">
    <source>
        <dbReference type="Proteomes" id="UP000007564"/>
    </source>
</evidence>
<dbReference type="Proteomes" id="UP000007564">
    <property type="component" value="Chromosome"/>
</dbReference>
<gene>
    <name evidence="8" type="ORF">BN112_1468</name>
</gene>
<dbReference type="CARD" id="ARO:3008082">
    <property type="molecule name" value="BOR-1"/>
    <property type="mechanism identifier" value="ARO:0001004"/>
    <property type="mechanism name" value="antibiotic inactivation"/>
</dbReference>
<dbReference type="SMR" id="A0A0C6P426"/>
<dbReference type="InterPro" id="IPR045155">
    <property type="entry name" value="Beta-lactam_cat"/>
</dbReference>
<evidence type="ECO:0000256" key="6">
    <source>
        <dbReference type="RuleBase" id="RU361140"/>
    </source>
</evidence>
<dbReference type="NCBIfam" id="NF040659">
    <property type="entry name" value="blaBOR"/>
    <property type="match status" value="1"/>
</dbReference>
<dbReference type="Pfam" id="PF13354">
    <property type="entry name" value="Beta-lactamase2"/>
    <property type="match status" value="1"/>
</dbReference>
<proteinExistence type="inferred from homology"/>
<accession>A0A0C6P426</accession>
<dbReference type="EC" id="3.5.2.6" evidence="3 6"/>
<dbReference type="InterPro" id="IPR012338">
    <property type="entry name" value="Beta-lactam/transpept-like"/>
</dbReference>
<dbReference type="GO" id="GO:0046677">
    <property type="term" value="P:response to antibiotic"/>
    <property type="evidence" value="ECO:0007669"/>
    <property type="project" value="UniProtKB-UniRule"/>
</dbReference>
<feature type="domain" description="Beta-lactamase class A catalytic" evidence="7">
    <location>
        <begin position="56"/>
        <end position="272"/>
    </location>
</feature>
<sequence length="305" mass="32318">MNRRGFGAGMLAALGAACMPPWARAGMRRAARPADAAAQAQRQLALLEQRHGVRLGVQVHDRDSDRAFSHRADERFPMCSTFKLLAAGAVLARADRGDDSLRRLIRYGAADIVAYSPVTGPRQAEGMTLEQLCEAAVTRSDNTAGNLLLSTLGGPPGLTAYARGLGDRMTRLDRIETALNEARPGDPRDTTTPAAMAGNLQRLLLGDALQSASRQRLADWLLASQTGDTRLRAGLPAGWRIGDKTGAGGHGTNNDIGVIWPRDGAPVLISAYLTQSSASREAQNAVLAEVGRIAAHAVAAWRLGS</sequence>
<keyword evidence="4 6" id="KW-0378">Hydrolase</keyword>
<dbReference type="PANTHER" id="PTHR35333">
    <property type="entry name" value="BETA-LACTAMASE"/>
    <property type="match status" value="1"/>
</dbReference>
<dbReference type="HOGENOM" id="CLU_031960_6_0_4"/>